<keyword evidence="3" id="KW-1185">Reference proteome</keyword>
<dbReference type="EMBL" id="PNEN01000391">
    <property type="protein sequence ID" value="PPJ59457.1"/>
    <property type="molecule type" value="Genomic_DNA"/>
</dbReference>
<evidence type="ECO:0008006" key="4">
    <source>
        <dbReference type="Google" id="ProtNLM"/>
    </source>
</evidence>
<evidence type="ECO:0000313" key="2">
    <source>
        <dbReference type="EMBL" id="PPJ59457.1"/>
    </source>
</evidence>
<comment type="caution">
    <text evidence="2">The sequence shown here is derived from an EMBL/GenBank/DDBJ whole genome shotgun (WGS) entry which is preliminary data.</text>
</comment>
<feature type="compositionally biased region" description="Polar residues" evidence="1">
    <location>
        <begin position="250"/>
        <end position="268"/>
    </location>
</feature>
<feature type="compositionally biased region" description="Acidic residues" evidence="1">
    <location>
        <begin position="40"/>
        <end position="53"/>
    </location>
</feature>
<dbReference type="AlphaFoldDB" id="A0A2S6CIA9"/>
<feature type="region of interest" description="Disordered" evidence="1">
    <location>
        <begin position="521"/>
        <end position="626"/>
    </location>
</feature>
<feature type="region of interest" description="Disordered" evidence="1">
    <location>
        <begin position="421"/>
        <end position="441"/>
    </location>
</feature>
<dbReference type="OrthoDB" id="3648248at2759"/>
<feature type="compositionally biased region" description="Basic and acidic residues" evidence="1">
    <location>
        <begin position="269"/>
        <end position="281"/>
    </location>
</feature>
<feature type="compositionally biased region" description="Polar residues" evidence="1">
    <location>
        <begin position="536"/>
        <end position="547"/>
    </location>
</feature>
<feature type="compositionally biased region" description="Basic and acidic residues" evidence="1">
    <location>
        <begin position="212"/>
        <end position="221"/>
    </location>
</feature>
<feature type="region of interest" description="Disordered" evidence="1">
    <location>
        <begin position="210"/>
        <end position="281"/>
    </location>
</feature>
<feature type="region of interest" description="Disordered" evidence="1">
    <location>
        <begin position="40"/>
        <end position="59"/>
    </location>
</feature>
<feature type="compositionally biased region" description="Polar residues" evidence="1">
    <location>
        <begin position="423"/>
        <end position="438"/>
    </location>
</feature>
<feature type="compositionally biased region" description="Acidic residues" evidence="1">
    <location>
        <begin position="316"/>
        <end position="329"/>
    </location>
</feature>
<feature type="region of interest" description="Disordered" evidence="1">
    <location>
        <begin position="738"/>
        <end position="791"/>
    </location>
</feature>
<sequence>MSTSTVLSTKRVTIVDLGRQTGISPITAELFVALHALPDDDEEESDCDDEELNDNTNNHNRPISYTLKISGFALDAPYSQELNSRVELVAEKLRQEKVGSDLPRDIVDWMVNELGVLDPKAELFGVNAEIYGLQVESVFAGLEAPKAAITRYENGYIEIEATDVEIAGDITEFTNSAKESLAGALESLQDPSHDSDWTAASAAFINLKKREKSREARERKAAKAGRAQNAVEVATKKKAGTQAKQGPAQSGQSQTANKTPQAPQQVQHLQHEKQATPEATDRGAELLHDEASSNEEDEDELSRMLRQELEKAETDSLFEGDFDLDEEPLEETREARTTPEEVMPPVMAPTKSRKRGADGEITDAETARPAKMAKTAQQSTALVPGATSEPPSQAPWSLALPSTVPTRRATPAMEADEQAIINEPSTTQPPATASSGANASKRVAKRFNEKRDEVPHNNEIKKACRFGFDDLKKNQITAWCKIYGIPMSGTKDDIERRVEEFVTEHGEKLDGFYGTIPGAEALQRRGPNAPPRREAQVNQPTRADQGTPQPPAQPANVPSSLQSFANTAPTQQVAAAQVSPVPSNAQAPRRDASAAQTSSAEPQMPAVSTNTQDEPTTEKSEPAPSVQTKVIHPGLSFPIYQKTGNSDWSFSGDRNHRTPAALEIINQCNRYSSQPQLEADLSNYSASELRNFLRSVGCKDVRSASPKKRLQQFARNWFQVYMKGDAGPIAGVELVFDEQEPEDAAESDAAVEEQGGEIQQQNAISSGAPVAVTSPEPSLSGQRARKAKVGQPSQVMLQAHAAHERVMHGQWADGDFRSLALGSASGIAGGIPLNKNLPVPVGAYI</sequence>
<feature type="compositionally biased region" description="Acidic residues" evidence="1">
    <location>
        <begin position="738"/>
        <end position="755"/>
    </location>
</feature>
<reference evidence="3" key="1">
    <citation type="journal article" date="2017" name="bioRxiv">
        <title>Conservation of a gene cluster reveals novel cercosporin biosynthetic mechanisms and extends production to the genus Colletotrichum.</title>
        <authorList>
            <person name="de Jonge R."/>
            <person name="Ebert M.K."/>
            <person name="Huitt-Roehl C.R."/>
            <person name="Pal P."/>
            <person name="Suttle J.C."/>
            <person name="Spanner R.E."/>
            <person name="Neubauer J.D."/>
            <person name="Jurick W.M.II."/>
            <person name="Stott K.A."/>
            <person name="Secor G.A."/>
            <person name="Thomma B.P.H.J."/>
            <person name="Van de Peer Y."/>
            <person name="Townsend C.A."/>
            <person name="Bolton M.D."/>
        </authorList>
    </citation>
    <scope>NUCLEOTIDE SEQUENCE [LARGE SCALE GENOMIC DNA]</scope>
    <source>
        <strain evidence="3">CBS538.71</strain>
    </source>
</reference>
<evidence type="ECO:0000313" key="3">
    <source>
        <dbReference type="Proteomes" id="UP000237631"/>
    </source>
</evidence>
<feature type="compositionally biased region" description="Low complexity" evidence="1">
    <location>
        <begin position="240"/>
        <end position="249"/>
    </location>
</feature>
<proteinExistence type="predicted"/>
<feature type="region of interest" description="Disordered" evidence="1">
    <location>
        <begin position="312"/>
        <end position="400"/>
    </location>
</feature>
<gene>
    <name evidence="2" type="ORF">CBER1_02453</name>
</gene>
<feature type="compositionally biased region" description="Basic and acidic residues" evidence="1">
    <location>
        <begin position="330"/>
        <end position="339"/>
    </location>
</feature>
<accession>A0A2S6CIA9</accession>
<evidence type="ECO:0000256" key="1">
    <source>
        <dbReference type="SAM" id="MobiDB-lite"/>
    </source>
</evidence>
<feature type="compositionally biased region" description="Low complexity" evidence="1">
    <location>
        <begin position="565"/>
        <end position="585"/>
    </location>
</feature>
<name>A0A2S6CIA9_9PEZI</name>
<protein>
    <recommendedName>
        <fullName evidence="4">SAP domain-containing protein</fullName>
    </recommendedName>
</protein>
<dbReference type="Proteomes" id="UP000237631">
    <property type="component" value="Unassembled WGS sequence"/>
</dbReference>
<feature type="compositionally biased region" description="Polar residues" evidence="1">
    <location>
        <begin position="594"/>
        <end position="614"/>
    </location>
</feature>
<organism evidence="2 3">
    <name type="scientific">Cercospora berteroae</name>
    <dbReference type="NCBI Taxonomy" id="357750"/>
    <lineage>
        <taxon>Eukaryota</taxon>
        <taxon>Fungi</taxon>
        <taxon>Dikarya</taxon>
        <taxon>Ascomycota</taxon>
        <taxon>Pezizomycotina</taxon>
        <taxon>Dothideomycetes</taxon>
        <taxon>Dothideomycetidae</taxon>
        <taxon>Mycosphaerellales</taxon>
        <taxon>Mycosphaerellaceae</taxon>
        <taxon>Cercospora</taxon>
    </lineage>
</organism>